<evidence type="ECO:0000256" key="9">
    <source>
        <dbReference type="PIRSR" id="PIRSR601765-1"/>
    </source>
</evidence>
<dbReference type="RefSeq" id="WP_027456896.1">
    <property type="nucleotide sequence ID" value="NZ_JARBJQ010000013.1"/>
</dbReference>
<dbReference type="Pfam" id="PF00484">
    <property type="entry name" value="Pro_CA"/>
    <property type="match status" value="1"/>
</dbReference>
<evidence type="ECO:0000256" key="6">
    <source>
        <dbReference type="ARBA" id="ARBA00039351"/>
    </source>
</evidence>
<dbReference type="InterPro" id="IPR015892">
    <property type="entry name" value="Carbonic_anhydrase_CS"/>
</dbReference>
<protein>
    <recommendedName>
        <fullName evidence="6">Carbonic anhydrase 2</fullName>
        <ecNumber evidence="2">4.2.1.1</ecNumber>
    </recommendedName>
    <alternativeName>
        <fullName evidence="8">Carbonate dehydratase 2</fullName>
    </alternativeName>
</protein>
<feature type="binding site" evidence="9">
    <location>
        <position position="210"/>
    </location>
    <ligand>
        <name>Zn(2+)</name>
        <dbReference type="ChEBI" id="CHEBI:29105"/>
    </ligand>
</feature>
<dbReference type="EMBL" id="JABZMI010000108">
    <property type="protein sequence ID" value="MBF1164759.1"/>
    <property type="molecule type" value="Genomic_DNA"/>
</dbReference>
<gene>
    <name evidence="11" type="primary">can</name>
    <name evidence="11" type="ORF">HXL68_06940</name>
</gene>
<dbReference type="GO" id="GO:0016747">
    <property type="term" value="F:acyltransferase activity, transferring groups other than amino-acyl groups"/>
    <property type="evidence" value="ECO:0007669"/>
    <property type="project" value="InterPro"/>
</dbReference>
<feature type="binding site" evidence="9">
    <location>
        <position position="266"/>
    </location>
    <ligand>
        <name>Zn(2+)</name>
        <dbReference type="ChEBI" id="CHEBI:29105"/>
    </ligand>
</feature>
<feature type="domain" description="N-acetyltransferase" evidence="10">
    <location>
        <begin position="3"/>
        <end position="160"/>
    </location>
</feature>
<accession>A0A930FYW9</accession>
<dbReference type="EC" id="4.2.1.1" evidence="2"/>
<dbReference type="GO" id="GO:0004089">
    <property type="term" value="F:carbonate dehydratase activity"/>
    <property type="evidence" value="ECO:0007669"/>
    <property type="project" value="UniProtKB-EC"/>
</dbReference>
<comment type="cofactor">
    <cofactor evidence="9">
        <name>Zn(2+)</name>
        <dbReference type="ChEBI" id="CHEBI:29105"/>
    </cofactor>
    <text evidence="9">Binds 1 zinc ion per subunit.</text>
</comment>
<comment type="caution">
    <text evidence="11">The sequence shown here is derived from an EMBL/GenBank/DDBJ whole genome shotgun (WGS) entry which is preliminary data.</text>
</comment>
<dbReference type="PANTHER" id="PTHR11002">
    <property type="entry name" value="CARBONIC ANHYDRASE"/>
    <property type="match status" value="1"/>
</dbReference>
<dbReference type="SMART" id="SM00947">
    <property type="entry name" value="Pro_CA"/>
    <property type="match status" value="1"/>
</dbReference>
<evidence type="ECO:0000256" key="5">
    <source>
        <dbReference type="ARBA" id="ARBA00023239"/>
    </source>
</evidence>
<keyword evidence="5" id="KW-0456">Lyase</keyword>
<dbReference type="PROSITE" id="PS00704">
    <property type="entry name" value="PROK_CO2_ANHYDRASE_1"/>
    <property type="match status" value="1"/>
</dbReference>
<dbReference type="InterPro" id="IPR001765">
    <property type="entry name" value="Carbonic_anhydrase"/>
</dbReference>
<dbReference type="InterPro" id="IPR036874">
    <property type="entry name" value="Carbonic_anhydrase_sf"/>
</dbReference>
<dbReference type="Pfam" id="PF00583">
    <property type="entry name" value="Acetyltransf_1"/>
    <property type="match status" value="1"/>
</dbReference>
<evidence type="ECO:0000256" key="4">
    <source>
        <dbReference type="ARBA" id="ARBA00022833"/>
    </source>
</evidence>
<dbReference type="AlphaFoldDB" id="A0A930FYW9"/>
<dbReference type="Gene3D" id="3.40.630.30">
    <property type="match status" value="1"/>
</dbReference>
<dbReference type="CDD" id="cd04301">
    <property type="entry name" value="NAT_SF"/>
    <property type="match status" value="1"/>
</dbReference>
<evidence type="ECO:0000256" key="8">
    <source>
        <dbReference type="ARBA" id="ARBA00082533"/>
    </source>
</evidence>
<organism evidence="11 12">
    <name type="scientific">Dechloromonas agitata</name>
    <dbReference type="NCBI Taxonomy" id="73030"/>
    <lineage>
        <taxon>Bacteria</taxon>
        <taxon>Pseudomonadati</taxon>
        <taxon>Pseudomonadota</taxon>
        <taxon>Betaproteobacteria</taxon>
        <taxon>Rhodocyclales</taxon>
        <taxon>Azonexaceae</taxon>
        <taxon>Dechloromonas</taxon>
    </lineage>
</organism>
<evidence type="ECO:0000259" key="10">
    <source>
        <dbReference type="PROSITE" id="PS51186"/>
    </source>
</evidence>
<dbReference type="InterPro" id="IPR000182">
    <property type="entry name" value="GNAT_dom"/>
</dbReference>
<dbReference type="SUPFAM" id="SSF53056">
    <property type="entry name" value="beta-carbonic anhydrase, cab"/>
    <property type="match status" value="1"/>
</dbReference>
<evidence type="ECO:0000256" key="1">
    <source>
        <dbReference type="ARBA" id="ARBA00006217"/>
    </source>
</evidence>
<evidence type="ECO:0000256" key="7">
    <source>
        <dbReference type="ARBA" id="ARBA00048348"/>
    </source>
</evidence>
<dbReference type="Proteomes" id="UP000718593">
    <property type="component" value="Unassembled WGS sequence"/>
</dbReference>
<evidence type="ECO:0000256" key="2">
    <source>
        <dbReference type="ARBA" id="ARBA00012925"/>
    </source>
</evidence>
<proteinExistence type="inferred from homology"/>
<dbReference type="GO" id="GO:0015976">
    <property type="term" value="P:carbon utilization"/>
    <property type="evidence" value="ECO:0007669"/>
    <property type="project" value="InterPro"/>
</dbReference>
<comment type="similarity">
    <text evidence="1">Belongs to the beta-class carbonic anhydrase family.</text>
</comment>
<dbReference type="SUPFAM" id="SSF55729">
    <property type="entry name" value="Acyl-CoA N-acyltransferases (Nat)"/>
    <property type="match status" value="1"/>
</dbReference>
<reference evidence="11" key="1">
    <citation type="submission" date="2020-04" db="EMBL/GenBank/DDBJ databases">
        <title>Deep metagenomics examines the oral microbiome during advanced dental caries in children, revealing novel taxa and co-occurrences with host molecules.</title>
        <authorList>
            <person name="Baker J.L."/>
            <person name="Morton J.T."/>
            <person name="Dinis M."/>
            <person name="Alvarez R."/>
            <person name="Tran N.C."/>
            <person name="Knight R."/>
            <person name="Edlund A."/>
        </authorList>
    </citation>
    <scope>NUCLEOTIDE SEQUENCE</scope>
    <source>
        <strain evidence="11">JCVI_32_bin.24</strain>
    </source>
</reference>
<evidence type="ECO:0000313" key="11">
    <source>
        <dbReference type="EMBL" id="MBF1164759.1"/>
    </source>
</evidence>
<dbReference type="GO" id="GO:0008270">
    <property type="term" value="F:zinc ion binding"/>
    <property type="evidence" value="ECO:0007669"/>
    <property type="project" value="InterPro"/>
</dbReference>
<evidence type="ECO:0000256" key="3">
    <source>
        <dbReference type="ARBA" id="ARBA00022723"/>
    </source>
</evidence>
<keyword evidence="3 9" id="KW-0479">Metal-binding</keyword>
<name>A0A930FYW9_9RHOO</name>
<dbReference type="Gene3D" id="3.40.1050.10">
    <property type="entry name" value="Carbonic anhydrase"/>
    <property type="match status" value="1"/>
</dbReference>
<dbReference type="PANTHER" id="PTHR11002:SF76">
    <property type="entry name" value="CARBONIC ANHYDRASE"/>
    <property type="match status" value="1"/>
</dbReference>
<comment type="catalytic activity">
    <reaction evidence="7">
        <text>hydrogencarbonate + H(+) = CO2 + H2O</text>
        <dbReference type="Rhea" id="RHEA:10748"/>
        <dbReference type="ChEBI" id="CHEBI:15377"/>
        <dbReference type="ChEBI" id="CHEBI:15378"/>
        <dbReference type="ChEBI" id="CHEBI:16526"/>
        <dbReference type="ChEBI" id="CHEBI:17544"/>
        <dbReference type="EC" id="4.2.1.1"/>
    </reaction>
</comment>
<dbReference type="InterPro" id="IPR016181">
    <property type="entry name" value="Acyl_CoA_acyltransferase"/>
</dbReference>
<dbReference type="NCBIfam" id="NF007756">
    <property type="entry name" value="PRK10437.1"/>
    <property type="match status" value="1"/>
</dbReference>
<sequence>MNVSIRTLTANDTEALEQVRQYFRNYAAWLGVDLSYQNFDQEMASLPGTYAEPQGRLFFAEDTGRPAGCVGVRPLPGSEGVCEMKRLYVDPEMRGRGIGARLALAAIKAAKEIGYRKILLDTLPNMRMAVKLYRELGFTEAPNYYATPVEGTMFMALDLDNWSEEEVRNENLSHLFDFNRAWARQMSQVDPGYFDRLNDLQAPEFLWIGCSDSRVPANQIVGLLPGEVFVHRNVANLVLHTDLNCLSVIQYAVDVLKVKHIMVVGHYNCGGVAAALHKTRVGIVDFWLHNVQQVHAKHSALVNSLPEAQRHDRLCELNVLEQVVSLCNTPVVKDAWARGQRLTVHGWIYGLKDGLVHDLGITVDHLEELPSRYEASLRALECRDC</sequence>
<feature type="binding site" evidence="9">
    <location>
        <position position="269"/>
    </location>
    <ligand>
        <name>Zn(2+)</name>
        <dbReference type="ChEBI" id="CHEBI:29105"/>
    </ligand>
</feature>
<dbReference type="CDD" id="cd00883">
    <property type="entry name" value="beta_CA_cladeA"/>
    <property type="match status" value="1"/>
</dbReference>
<dbReference type="PROSITE" id="PS00705">
    <property type="entry name" value="PROK_CO2_ANHYDRASE_2"/>
    <property type="match status" value="1"/>
</dbReference>
<keyword evidence="4 9" id="KW-0862">Zinc</keyword>
<dbReference type="FunFam" id="3.40.1050.10:FF:000001">
    <property type="entry name" value="Carbonic anhydrase"/>
    <property type="match status" value="1"/>
</dbReference>
<dbReference type="PROSITE" id="PS51186">
    <property type="entry name" value="GNAT"/>
    <property type="match status" value="1"/>
</dbReference>
<feature type="binding site" evidence="9">
    <location>
        <position position="212"/>
    </location>
    <ligand>
        <name>Zn(2+)</name>
        <dbReference type="ChEBI" id="CHEBI:29105"/>
    </ligand>
</feature>
<evidence type="ECO:0000313" key="12">
    <source>
        <dbReference type="Proteomes" id="UP000718593"/>
    </source>
</evidence>